<evidence type="ECO:0000256" key="9">
    <source>
        <dbReference type="SAM" id="SignalP"/>
    </source>
</evidence>
<dbReference type="HOGENOM" id="CLU_021264_11_0_1"/>
<evidence type="ECO:0000256" key="1">
    <source>
        <dbReference type="ARBA" id="ARBA00001941"/>
    </source>
</evidence>
<name>A0A086T117_HAPC1</name>
<dbReference type="Pfam" id="PF00187">
    <property type="entry name" value="Chitin_bind_1"/>
    <property type="match status" value="1"/>
</dbReference>
<keyword evidence="4 9" id="KW-0732">Signal</keyword>
<dbReference type="OrthoDB" id="407355at2759"/>
<keyword evidence="2 8" id="KW-0147">Chitin-binding</keyword>
<dbReference type="AlphaFoldDB" id="A0A086T117"/>
<dbReference type="CDD" id="cd10951">
    <property type="entry name" value="CE4_ClCDA_like"/>
    <property type="match status" value="1"/>
</dbReference>
<keyword evidence="8" id="KW-1015">Disulfide bond</keyword>
<feature type="disulfide bond" evidence="8">
    <location>
        <begin position="47"/>
        <end position="59"/>
    </location>
</feature>
<evidence type="ECO:0000259" key="10">
    <source>
        <dbReference type="PROSITE" id="PS50941"/>
    </source>
</evidence>
<dbReference type="GO" id="GO:0016810">
    <property type="term" value="F:hydrolase activity, acting on carbon-nitrogen (but not peptide) bonds"/>
    <property type="evidence" value="ECO:0007669"/>
    <property type="project" value="InterPro"/>
</dbReference>
<dbReference type="Proteomes" id="UP000029964">
    <property type="component" value="Unassembled WGS sequence"/>
</dbReference>
<dbReference type="SMART" id="SM00270">
    <property type="entry name" value="ChtBD1"/>
    <property type="match status" value="1"/>
</dbReference>
<evidence type="ECO:0000256" key="2">
    <source>
        <dbReference type="ARBA" id="ARBA00022669"/>
    </source>
</evidence>
<dbReference type="InterPro" id="IPR036861">
    <property type="entry name" value="Endochitinase-like_sf"/>
</dbReference>
<comment type="caution">
    <text evidence="12">The sequence shown here is derived from an EMBL/GenBank/DDBJ whole genome shotgun (WGS) entry which is preliminary data.</text>
</comment>
<dbReference type="PANTHER" id="PTHR46471:SF2">
    <property type="entry name" value="CHITIN DEACETYLASE-RELATED"/>
    <property type="match status" value="1"/>
</dbReference>
<dbReference type="SUPFAM" id="SSF88713">
    <property type="entry name" value="Glycoside hydrolase/deacetylase"/>
    <property type="match status" value="1"/>
</dbReference>
<feature type="domain" description="Chitin-binding type-1" evidence="10">
    <location>
        <begin position="36"/>
        <end position="81"/>
    </location>
</feature>
<dbReference type="Gene3D" id="3.20.20.370">
    <property type="entry name" value="Glycoside hydrolase/deacetylase"/>
    <property type="match status" value="1"/>
</dbReference>
<dbReference type="PANTHER" id="PTHR46471">
    <property type="entry name" value="CHITIN DEACETYLASE"/>
    <property type="match status" value="1"/>
</dbReference>
<comment type="caution">
    <text evidence="8">Lacks conserved residue(s) required for the propagation of feature annotation.</text>
</comment>
<dbReference type="InterPro" id="IPR011330">
    <property type="entry name" value="Glyco_hydro/deAcase_b/a-brl"/>
</dbReference>
<dbReference type="PROSITE" id="PS51677">
    <property type="entry name" value="NODB"/>
    <property type="match status" value="1"/>
</dbReference>
<evidence type="ECO:0000313" key="12">
    <source>
        <dbReference type="EMBL" id="KFH43049.1"/>
    </source>
</evidence>
<evidence type="ECO:0000256" key="3">
    <source>
        <dbReference type="ARBA" id="ARBA00022723"/>
    </source>
</evidence>
<accession>A0A086T117</accession>
<dbReference type="EMBL" id="JPKY01000079">
    <property type="protein sequence ID" value="KFH43049.1"/>
    <property type="molecule type" value="Genomic_DNA"/>
</dbReference>
<dbReference type="PROSITE" id="PS50941">
    <property type="entry name" value="CHIT_BIND_I_2"/>
    <property type="match status" value="1"/>
</dbReference>
<dbReference type="InterPro" id="IPR001002">
    <property type="entry name" value="Chitin-bd_1"/>
</dbReference>
<feature type="disulfide bond" evidence="8">
    <location>
        <begin position="52"/>
        <end position="66"/>
    </location>
</feature>
<proteinExistence type="predicted"/>
<keyword evidence="6" id="KW-0119">Carbohydrate metabolism</keyword>
<dbReference type="InterPro" id="IPR018371">
    <property type="entry name" value="Chitin-binding_1_CS"/>
</dbReference>
<keyword evidence="13" id="KW-1185">Reference proteome</keyword>
<evidence type="ECO:0000256" key="5">
    <source>
        <dbReference type="ARBA" id="ARBA00022801"/>
    </source>
</evidence>
<feature type="domain" description="NodB homology" evidence="11">
    <location>
        <begin position="114"/>
        <end position="309"/>
    </location>
</feature>
<keyword evidence="7" id="KW-0170">Cobalt</keyword>
<dbReference type="PROSITE" id="PS00026">
    <property type="entry name" value="CHIT_BIND_I_1"/>
    <property type="match status" value="1"/>
</dbReference>
<sequence length="326" mass="36086">MFRGVELLGLLALCAVGASSHDGVEGRSSELDTRQDRRCGPEVGRSCPEGQCCSSGGWCGVGTQFCKSPTCQIDYGPACDANIRPEGPDTRDVARTKVGNIPYGEAIYTCNVNGVVALTFDDGPWEYTEDLLDLLQEYNAKATFFVVGRNGGKGAMNDPSTPWPGLIHRMASEGHQIASHTWSHQKLTEISAEQFQKQINYNEVALADLLGHFPTYMRPPHSMSDDTTDGWLADLGYHVVYFDLNTRGYEYDDAVQIQKSKDIWDARMAVVAPSTDSVLQIEHDNIYQTVYNLTEYILRSLDGSGFKTVTVGECLGDPEENWYRKV</sequence>
<dbReference type="GO" id="GO:0005975">
    <property type="term" value="P:carbohydrate metabolic process"/>
    <property type="evidence" value="ECO:0007669"/>
    <property type="project" value="InterPro"/>
</dbReference>
<dbReference type="SUPFAM" id="SSF57016">
    <property type="entry name" value="Plant lectins/antimicrobial peptides"/>
    <property type="match status" value="1"/>
</dbReference>
<organism evidence="12 13">
    <name type="scientific">Hapsidospora chrysogenum (strain ATCC 11550 / CBS 779.69 / DSM 880 / IAM 14645 / JCM 23072 / IMI 49137)</name>
    <name type="common">Acremonium chrysogenum</name>
    <dbReference type="NCBI Taxonomy" id="857340"/>
    <lineage>
        <taxon>Eukaryota</taxon>
        <taxon>Fungi</taxon>
        <taxon>Dikarya</taxon>
        <taxon>Ascomycota</taxon>
        <taxon>Pezizomycotina</taxon>
        <taxon>Sordariomycetes</taxon>
        <taxon>Hypocreomycetidae</taxon>
        <taxon>Hypocreales</taxon>
        <taxon>Bionectriaceae</taxon>
        <taxon>Hapsidospora</taxon>
    </lineage>
</organism>
<protein>
    <submittedName>
        <fullName evidence="12">Chitin deacetylase-like protein</fullName>
    </submittedName>
</protein>
<feature type="chain" id="PRO_5001815303" evidence="9">
    <location>
        <begin position="21"/>
        <end position="326"/>
    </location>
</feature>
<evidence type="ECO:0000256" key="7">
    <source>
        <dbReference type="ARBA" id="ARBA00023285"/>
    </source>
</evidence>
<evidence type="ECO:0000259" key="11">
    <source>
        <dbReference type="PROSITE" id="PS51677"/>
    </source>
</evidence>
<dbReference type="GO" id="GO:0008061">
    <property type="term" value="F:chitin binding"/>
    <property type="evidence" value="ECO:0007669"/>
    <property type="project" value="UniProtKB-UniRule"/>
</dbReference>
<dbReference type="CDD" id="cd00035">
    <property type="entry name" value="ChtBD1"/>
    <property type="match status" value="1"/>
</dbReference>
<dbReference type="Pfam" id="PF01522">
    <property type="entry name" value="Polysacc_deac_1"/>
    <property type="match status" value="1"/>
</dbReference>
<feature type="signal peptide" evidence="9">
    <location>
        <begin position="1"/>
        <end position="20"/>
    </location>
</feature>
<evidence type="ECO:0000256" key="4">
    <source>
        <dbReference type="ARBA" id="ARBA00022729"/>
    </source>
</evidence>
<dbReference type="STRING" id="857340.A0A086T117"/>
<keyword evidence="5" id="KW-0378">Hydrolase</keyword>
<comment type="cofactor">
    <cofactor evidence="1">
        <name>Co(2+)</name>
        <dbReference type="ChEBI" id="CHEBI:48828"/>
    </cofactor>
</comment>
<evidence type="ECO:0000256" key="6">
    <source>
        <dbReference type="ARBA" id="ARBA00023277"/>
    </source>
</evidence>
<gene>
    <name evidence="12" type="ORF">ACRE_062300</name>
</gene>
<dbReference type="InterPro" id="IPR002509">
    <property type="entry name" value="NODB_dom"/>
</dbReference>
<evidence type="ECO:0000256" key="8">
    <source>
        <dbReference type="PROSITE-ProRule" id="PRU00261"/>
    </source>
</evidence>
<reference evidence="13" key="1">
    <citation type="journal article" date="2014" name="Genome Announc.">
        <title>Genome sequence and annotation of Acremonium chrysogenum, producer of the beta-lactam antibiotic cephalosporin C.</title>
        <authorList>
            <person name="Terfehr D."/>
            <person name="Dahlmann T.A."/>
            <person name="Specht T."/>
            <person name="Zadra I."/>
            <person name="Kuernsteiner H."/>
            <person name="Kueck U."/>
        </authorList>
    </citation>
    <scope>NUCLEOTIDE SEQUENCE [LARGE SCALE GENOMIC DNA]</scope>
    <source>
        <strain evidence="13">ATCC 11550 / CBS 779.69 / DSM 880 / IAM 14645 / JCM 23072 / IMI 49137</strain>
    </source>
</reference>
<evidence type="ECO:0000313" key="13">
    <source>
        <dbReference type="Proteomes" id="UP000029964"/>
    </source>
</evidence>
<dbReference type="Gene3D" id="3.30.60.10">
    <property type="entry name" value="Endochitinase-like"/>
    <property type="match status" value="1"/>
</dbReference>
<keyword evidence="3" id="KW-0479">Metal-binding</keyword>
<dbReference type="GO" id="GO:0046872">
    <property type="term" value="F:metal ion binding"/>
    <property type="evidence" value="ECO:0007669"/>
    <property type="project" value="UniProtKB-KW"/>
</dbReference>